<dbReference type="Gene3D" id="2.40.100.20">
    <property type="match status" value="1"/>
</dbReference>
<accession>A0A0W8FJJ5</accession>
<dbReference type="EMBL" id="LNQE01001126">
    <property type="protein sequence ID" value="KUG20929.1"/>
    <property type="molecule type" value="Genomic_DNA"/>
</dbReference>
<protein>
    <recommendedName>
        <fullName evidence="1">Cyclophilin TM1367-like domain-containing protein</fullName>
    </recommendedName>
</protein>
<evidence type="ECO:0000259" key="1">
    <source>
        <dbReference type="Pfam" id="PF04126"/>
    </source>
</evidence>
<gene>
    <name evidence="2" type="ORF">ASZ90_009322</name>
</gene>
<proteinExistence type="predicted"/>
<organism evidence="2">
    <name type="scientific">hydrocarbon metagenome</name>
    <dbReference type="NCBI Taxonomy" id="938273"/>
    <lineage>
        <taxon>unclassified sequences</taxon>
        <taxon>metagenomes</taxon>
        <taxon>ecological metagenomes</taxon>
    </lineage>
</organism>
<evidence type="ECO:0000313" key="2">
    <source>
        <dbReference type="EMBL" id="KUG20929.1"/>
    </source>
</evidence>
<dbReference type="SUPFAM" id="SSF50891">
    <property type="entry name" value="Cyclophilin-like"/>
    <property type="match status" value="1"/>
</dbReference>
<dbReference type="InterPro" id="IPR029000">
    <property type="entry name" value="Cyclophilin-like_dom_sf"/>
</dbReference>
<dbReference type="AlphaFoldDB" id="A0A0W8FJJ5"/>
<feature type="domain" description="Cyclophilin TM1367-like" evidence="1">
    <location>
        <begin position="4"/>
        <end position="122"/>
    </location>
</feature>
<sequence length="124" mass="13396">MGTPIRIIIEDLVLEAELSDTPCAEAIARILPIEAVPHVWGDELYFEIPVSLPPDETATTRVNAGDIGYWPPGRALAIFFGRTPMSTDDRPVPASAVNPVGAIRGDAAVLRGVRGARRIRIEKV</sequence>
<name>A0A0W8FJJ5_9ZZZZ</name>
<comment type="caution">
    <text evidence="2">The sequence shown here is derived from an EMBL/GenBank/DDBJ whole genome shotgun (WGS) entry which is preliminary data.</text>
</comment>
<dbReference type="Pfam" id="PF04126">
    <property type="entry name" value="Cyclophil_like"/>
    <property type="match status" value="1"/>
</dbReference>
<reference evidence="2" key="1">
    <citation type="journal article" date="2015" name="Proc. Natl. Acad. Sci. U.S.A.">
        <title>Networks of energetic and metabolic interactions define dynamics in microbial communities.</title>
        <authorList>
            <person name="Embree M."/>
            <person name="Liu J.K."/>
            <person name="Al-Bassam M.M."/>
            <person name="Zengler K."/>
        </authorList>
    </citation>
    <scope>NUCLEOTIDE SEQUENCE</scope>
</reference>
<dbReference type="InterPro" id="IPR025658">
    <property type="entry name" value="Cyclophilin_TM1367"/>
</dbReference>